<evidence type="ECO:0000313" key="3">
    <source>
        <dbReference type="EMBL" id="CAB4983514.1"/>
    </source>
</evidence>
<reference evidence="3" key="1">
    <citation type="submission" date="2020-05" db="EMBL/GenBank/DDBJ databases">
        <authorList>
            <person name="Chiriac C."/>
            <person name="Salcher M."/>
            <person name="Ghai R."/>
            <person name="Kavagutti S V."/>
        </authorList>
    </citation>
    <scope>NUCLEOTIDE SEQUENCE</scope>
</reference>
<organism evidence="3">
    <name type="scientific">freshwater metagenome</name>
    <dbReference type="NCBI Taxonomy" id="449393"/>
    <lineage>
        <taxon>unclassified sequences</taxon>
        <taxon>metagenomes</taxon>
        <taxon>ecological metagenomes</taxon>
    </lineage>
</organism>
<feature type="transmembrane region" description="Helical" evidence="2">
    <location>
        <begin position="65"/>
        <end position="84"/>
    </location>
</feature>
<evidence type="ECO:0000256" key="1">
    <source>
        <dbReference type="SAM" id="MobiDB-lite"/>
    </source>
</evidence>
<name>A0A6J7N0D7_9ZZZZ</name>
<gene>
    <name evidence="3" type="ORF">UFOPK4010_00115</name>
</gene>
<feature type="transmembrane region" description="Helical" evidence="2">
    <location>
        <begin position="36"/>
        <end position="59"/>
    </location>
</feature>
<sequence length="121" mass="12872">MALSDREQRLLAEMEEALSADDPRLVSTLNGTTSRLSASIGIAIAALLGGFAILFAGLIAQLTLVGVAGFLVALVGVILLINGLTSRTKLGQGRSPKRARRSFTQGFTKGMEDRWDQRNNG</sequence>
<dbReference type="EMBL" id="CAFBOU010000004">
    <property type="protein sequence ID" value="CAB4983514.1"/>
    <property type="molecule type" value="Genomic_DNA"/>
</dbReference>
<evidence type="ECO:0000256" key="2">
    <source>
        <dbReference type="SAM" id="Phobius"/>
    </source>
</evidence>
<dbReference type="AlphaFoldDB" id="A0A6J7N0D7"/>
<accession>A0A6J7N0D7</accession>
<keyword evidence="2" id="KW-0812">Transmembrane</keyword>
<keyword evidence="2" id="KW-1133">Transmembrane helix</keyword>
<feature type="region of interest" description="Disordered" evidence="1">
    <location>
        <begin position="88"/>
        <end position="121"/>
    </location>
</feature>
<keyword evidence="2" id="KW-0472">Membrane</keyword>
<feature type="compositionally biased region" description="Basic and acidic residues" evidence="1">
    <location>
        <begin position="110"/>
        <end position="121"/>
    </location>
</feature>
<proteinExistence type="predicted"/>
<dbReference type="Pfam" id="PF11239">
    <property type="entry name" value="DUF3040"/>
    <property type="match status" value="1"/>
</dbReference>
<protein>
    <submittedName>
        <fullName evidence="3">Unannotated protein</fullName>
    </submittedName>
</protein>
<dbReference type="InterPro" id="IPR021401">
    <property type="entry name" value="DUF3040"/>
</dbReference>